<dbReference type="AlphaFoldDB" id="A0A9P6HWL6"/>
<dbReference type="Proteomes" id="UP000781932">
    <property type="component" value="Unassembled WGS sequence"/>
</dbReference>
<evidence type="ECO:0000256" key="1">
    <source>
        <dbReference type="SAM" id="MobiDB-lite"/>
    </source>
</evidence>
<comment type="caution">
    <text evidence="2">The sequence shown here is derived from an EMBL/GenBank/DDBJ whole genome shotgun (WGS) entry which is preliminary data.</text>
</comment>
<proteinExistence type="predicted"/>
<dbReference type="EMBL" id="JAATWM020000056">
    <property type="protein sequence ID" value="KAF9870296.1"/>
    <property type="molecule type" value="Genomic_DNA"/>
</dbReference>
<organism evidence="2 3">
    <name type="scientific">Colletotrichum karsti</name>
    <dbReference type="NCBI Taxonomy" id="1095194"/>
    <lineage>
        <taxon>Eukaryota</taxon>
        <taxon>Fungi</taxon>
        <taxon>Dikarya</taxon>
        <taxon>Ascomycota</taxon>
        <taxon>Pezizomycotina</taxon>
        <taxon>Sordariomycetes</taxon>
        <taxon>Hypocreomycetidae</taxon>
        <taxon>Glomerellales</taxon>
        <taxon>Glomerellaceae</taxon>
        <taxon>Colletotrichum</taxon>
        <taxon>Colletotrichum boninense species complex</taxon>
    </lineage>
</organism>
<accession>A0A9P6HWL6</accession>
<evidence type="ECO:0000313" key="2">
    <source>
        <dbReference type="EMBL" id="KAF9870296.1"/>
    </source>
</evidence>
<keyword evidence="3" id="KW-1185">Reference proteome</keyword>
<evidence type="ECO:0000313" key="3">
    <source>
        <dbReference type="Proteomes" id="UP000781932"/>
    </source>
</evidence>
<reference evidence="2" key="1">
    <citation type="submission" date="2020-03" db="EMBL/GenBank/DDBJ databases">
        <authorList>
            <person name="He L."/>
        </authorList>
    </citation>
    <scope>NUCLEOTIDE SEQUENCE</scope>
    <source>
        <strain evidence="2">CkLH20</strain>
    </source>
</reference>
<feature type="region of interest" description="Disordered" evidence="1">
    <location>
        <begin position="1"/>
        <end position="59"/>
    </location>
</feature>
<feature type="compositionally biased region" description="Acidic residues" evidence="1">
    <location>
        <begin position="198"/>
        <end position="222"/>
    </location>
</feature>
<gene>
    <name evidence="2" type="ORF">CkaCkLH20_12260</name>
</gene>
<protein>
    <submittedName>
        <fullName evidence="2">Uncharacterized protein</fullName>
    </submittedName>
</protein>
<dbReference type="GeneID" id="62168047"/>
<name>A0A9P6HWL6_9PEZI</name>
<feature type="region of interest" description="Disordered" evidence="1">
    <location>
        <begin position="184"/>
        <end position="236"/>
    </location>
</feature>
<dbReference type="RefSeq" id="XP_038739757.1">
    <property type="nucleotide sequence ID" value="XM_038894973.1"/>
</dbReference>
<feature type="compositionally biased region" description="Basic and acidic residues" evidence="1">
    <location>
        <begin position="34"/>
        <end position="50"/>
    </location>
</feature>
<sequence length="325" mass="35544">MADSDEAAAEPTYMRATRASSSRHAMPRLSVSPRSDKPKDAGNPETEAHLGGRKAVHKASSVAVFSPKTIVASGASTVTDLAGPEAAVDADPKKPALRARQYLRFHDAHKDSGDEDSVGIQKSVENMDAGMRKLRRLAEMDGGGAEDATEERWPASWDLPRHSHLKTAIKRNFPRWIRGVSLEEEGVPETAPEMRVEEEAEEEPASEAGPVEEAETEVEAEAQDPWWPDVENLNLHDEPAPERDVELVNEDMGPAATNTRVVGPAADVFDATATADMAHVASETTSFGYPVTGDLEWWNWYRERHARCRAEEKTSHLPYDAGASS</sequence>
<reference evidence="2" key="2">
    <citation type="submission" date="2020-11" db="EMBL/GenBank/DDBJ databases">
        <title>Whole genome sequencing of Colletotrichum sp.</title>
        <authorList>
            <person name="Li H."/>
        </authorList>
    </citation>
    <scope>NUCLEOTIDE SEQUENCE</scope>
    <source>
        <strain evidence="2">CkLH20</strain>
    </source>
</reference>